<dbReference type="InterPro" id="IPR036388">
    <property type="entry name" value="WH-like_DNA-bd_sf"/>
</dbReference>
<dbReference type="HOGENOM" id="CLU_083287_16_0_11"/>
<dbReference type="Proteomes" id="UP000021053">
    <property type="component" value="Unassembled WGS sequence"/>
</dbReference>
<dbReference type="EMBL" id="JFBT01000001">
    <property type="protein sequence ID" value="EXG79895.1"/>
    <property type="molecule type" value="Genomic_DNA"/>
</dbReference>
<organism evidence="2 3">
    <name type="scientific">Cryptosporangium arvum DSM 44712</name>
    <dbReference type="NCBI Taxonomy" id="927661"/>
    <lineage>
        <taxon>Bacteria</taxon>
        <taxon>Bacillati</taxon>
        <taxon>Actinomycetota</taxon>
        <taxon>Actinomycetes</taxon>
        <taxon>Cryptosporangiales</taxon>
        <taxon>Cryptosporangiaceae</taxon>
        <taxon>Cryptosporangium</taxon>
    </lineage>
</organism>
<evidence type="ECO:0000259" key="1">
    <source>
        <dbReference type="PROSITE" id="PS50995"/>
    </source>
</evidence>
<proteinExistence type="predicted"/>
<dbReference type="GO" id="GO:0006950">
    <property type="term" value="P:response to stress"/>
    <property type="evidence" value="ECO:0007669"/>
    <property type="project" value="TreeGrafter"/>
</dbReference>
<dbReference type="SMART" id="SM00347">
    <property type="entry name" value="HTH_MARR"/>
    <property type="match status" value="1"/>
</dbReference>
<dbReference type="AlphaFoldDB" id="A0A010YHY6"/>
<sequence>MPMTDEQQPSVQAFRMVLLAAQRLRYLMDARLRPDGVTTQQAALLTVVTALGNPTLGEASAALATTHQNTAQLVASLERKGWLVSEPDPADKRRRRLTTTEKNAAYWAGRDPDDHAAVTEWFSMLTDEEVKTLAGLTSRLARGLETQQ</sequence>
<comment type="caution">
    <text evidence="2">The sequence shown here is derived from an EMBL/GenBank/DDBJ whole genome shotgun (WGS) entry which is preliminary data.</text>
</comment>
<reference evidence="2 3" key="1">
    <citation type="submission" date="2013-07" db="EMBL/GenBank/DDBJ databases">
        <authorList>
            <consortium name="DOE Joint Genome Institute"/>
            <person name="Eisen J."/>
            <person name="Huntemann M."/>
            <person name="Han J."/>
            <person name="Chen A."/>
            <person name="Kyrpides N."/>
            <person name="Mavromatis K."/>
            <person name="Markowitz V."/>
            <person name="Palaniappan K."/>
            <person name="Ivanova N."/>
            <person name="Schaumberg A."/>
            <person name="Pati A."/>
            <person name="Liolios K."/>
            <person name="Nordberg H.P."/>
            <person name="Cantor M.N."/>
            <person name="Hua S.X."/>
            <person name="Woyke T."/>
        </authorList>
    </citation>
    <scope>NUCLEOTIDE SEQUENCE [LARGE SCALE GENOMIC DNA]</scope>
    <source>
        <strain evidence="2 3">DSM 44712</strain>
    </source>
</reference>
<evidence type="ECO:0000313" key="2">
    <source>
        <dbReference type="EMBL" id="EXG79895.1"/>
    </source>
</evidence>
<gene>
    <name evidence="2" type="ORF">CryarDRAFT_0947</name>
</gene>
<keyword evidence="3" id="KW-1185">Reference proteome</keyword>
<dbReference type="PRINTS" id="PR00598">
    <property type="entry name" value="HTHMARR"/>
</dbReference>
<evidence type="ECO:0000313" key="3">
    <source>
        <dbReference type="Proteomes" id="UP000021053"/>
    </source>
</evidence>
<dbReference type="PANTHER" id="PTHR33164">
    <property type="entry name" value="TRANSCRIPTIONAL REGULATOR, MARR FAMILY"/>
    <property type="match status" value="1"/>
</dbReference>
<dbReference type="GO" id="GO:0003700">
    <property type="term" value="F:DNA-binding transcription factor activity"/>
    <property type="evidence" value="ECO:0007669"/>
    <property type="project" value="InterPro"/>
</dbReference>
<dbReference type="InterPro" id="IPR036390">
    <property type="entry name" value="WH_DNA-bd_sf"/>
</dbReference>
<dbReference type="InterPro" id="IPR000835">
    <property type="entry name" value="HTH_MarR-typ"/>
</dbReference>
<dbReference type="PANTHER" id="PTHR33164:SF43">
    <property type="entry name" value="HTH-TYPE TRANSCRIPTIONAL REPRESSOR YETL"/>
    <property type="match status" value="1"/>
</dbReference>
<dbReference type="PROSITE" id="PS50995">
    <property type="entry name" value="HTH_MARR_2"/>
    <property type="match status" value="1"/>
</dbReference>
<protein>
    <submittedName>
        <fullName evidence="2">Transcriptional regulator</fullName>
    </submittedName>
</protein>
<dbReference type="SUPFAM" id="SSF46785">
    <property type="entry name" value="Winged helix' DNA-binding domain"/>
    <property type="match status" value="1"/>
</dbReference>
<dbReference type="Gene3D" id="1.10.10.10">
    <property type="entry name" value="Winged helix-like DNA-binding domain superfamily/Winged helix DNA-binding domain"/>
    <property type="match status" value="1"/>
</dbReference>
<dbReference type="InterPro" id="IPR039422">
    <property type="entry name" value="MarR/SlyA-like"/>
</dbReference>
<dbReference type="Pfam" id="PF12802">
    <property type="entry name" value="MarR_2"/>
    <property type="match status" value="1"/>
</dbReference>
<feature type="domain" description="HTH marR-type" evidence="1">
    <location>
        <begin position="10"/>
        <end position="142"/>
    </location>
</feature>
<accession>A0A010YHY6</accession>
<name>A0A010YHY6_9ACTN</name>